<name>A0A6N8FI68_9BACI</name>
<dbReference type="AlphaFoldDB" id="A0A6N8FI68"/>
<dbReference type="RefSeq" id="WP_155669100.1">
    <property type="nucleotide sequence ID" value="NZ_WOCA01000009.1"/>
</dbReference>
<evidence type="ECO:0000313" key="1">
    <source>
        <dbReference type="EMBL" id="MUK89123.1"/>
    </source>
</evidence>
<evidence type="ECO:0000313" key="2">
    <source>
        <dbReference type="Proteomes" id="UP000469125"/>
    </source>
</evidence>
<organism evidence="1 2">
    <name type="scientific">Ornithinibacillus caprae</name>
    <dbReference type="NCBI Taxonomy" id="2678566"/>
    <lineage>
        <taxon>Bacteria</taxon>
        <taxon>Bacillati</taxon>
        <taxon>Bacillota</taxon>
        <taxon>Bacilli</taxon>
        <taxon>Bacillales</taxon>
        <taxon>Bacillaceae</taxon>
        <taxon>Ornithinibacillus</taxon>
    </lineage>
</organism>
<dbReference type="Proteomes" id="UP000469125">
    <property type="component" value="Unassembled WGS sequence"/>
</dbReference>
<protein>
    <submittedName>
        <fullName evidence="1">Uncharacterized protein</fullName>
    </submittedName>
</protein>
<reference evidence="1 2" key="1">
    <citation type="submission" date="2019-11" db="EMBL/GenBank/DDBJ databases">
        <authorList>
            <person name="Li X."/>
        </authorList>
    </citation>
    <scope>NUCLEOTIDE SEQUENCE [LARGE SCALE GENOMIC DNA]</scope>
    <source>
        <strain evidence="1 2">L9</strain>
    </source>
</reference>
<proteinExistence type="predicted"/>
<accession>A0A6N8FI68</accession>
<gene>
    <name evidence="1" type="ORF">GMD78_12135</name>
</gene>
<comment type="caution">
    <text evidence="1">The sequence shown here is derived from an EMBL/GenBank/DDBJ whole genome shotgun (WGS) entry which is preliminary data.</text>
</comment>
<keyword evidence="2" id="KW-1185">Reference proteome</keyword>
<dbReference type="EMBL" id="WOCA01000009">
    <property type="protein sequence ID" value="MUK89123.1"/>
    <property type="molecule type" value="Genomic_DNA"/>
</dbReference>
<sequence length="74" mass="8947">MSKKLPLAKHLSDSEYQLLMEVYANHNRSMGLDERKKFTLSDIVRVRRNVKERCLEVYYKSGDWWRYAADGTWY</sequence>